<gene>
    <name evidence="1" type="ORF">GOP47_0015079</name>
</gene>
<accession>A0A9D4ZFD8</accession>
<sequence length="105" mass="11981">MTSTIPLGVIEHRKLTRLDAYQYYVCVCVCVRERERERERGHRFPHSTSSFSIATPQARPSRCLWSQLSTTFSLSLSLSLSLSRSSSQRAELCLLLLQAFSLKLS</sequence>
<keyword evidence="2" id="KW-1185">Reference proteome</keyword>
<reference evidence="1" key="1">
    <citation type="submission" date="2021-01" db="EMBL/GenBank/DDBJ databases">
        <title>Adiantum capillus-veneris genome.</title>
        <authorList>
            <person name="Fang Y."/>
            <person name="Liao Q."/>
        </authorList>
    </citation>
    <scope>NUCLEOTIDE SEQUENCE</scope>
    <source>
        <strain evidence="1">H3</strain>
        <tissue evidence="1">Leaf</tissue>
    </source>
</reference>
<comment type="caution">
    <text evidence="1">The sequence shown here is derived from an EMBL/GenBank/DDBJ whole genome shotgun (WGS) entry which is preliminary data.</text>
</comment>
<protein>
    <submittedName>
        <fullName evidence="1">Uncharacterized protein</fullName>
    </submittedName>
</protein>
<name>A0A9D4ZFD8_ADICA</name>
<evidence type="ECO:0000313" key="2">
    <source>
        <dbReference type="Proteomes" id="UP000886520"/>
    </source>
</evidence>
<dbReference type="Proteomes" id="UP000886520">
    <property type="component" value="Chromosome 14"/>
</dbReference>
<dbReference type="EMBL" id="JABFUD020000014">
    <property type="protein sequence ID" value="KAI5070736.1"/>
    <property type="molecule type" value="Genomic_DNA"/>
</dbReference>
<organism evidence="1 2">
    <name type="scientific">Adiantum capillus-veneris</name>
    <name type="common">Maidenhair fern</name>
    <dbReference type="NCBI Taxonomy" id="13818"/>
    <lineage>
        <taxon>Eukaryota</taxon>
        <taxon>Viridiplantae</taxon>
        <taxon>Streptophyta</taxon>
        <taxon>Embryophyta</taxon>
        <taxon>Tracheophyta</taxon>
        <taxon>Polypodiopsida</taxon>
        <taxon>Polypodiidae</taxon>
        <taxon>Polypodiales</taxon>
        <taxon>Pteridineae</taxon>
        <taxon>Pteridaceae</taxon>
        <taxon>Vittarioideae</taxon>
        <taxon>Adiantum</taxon>
    </lineage>
</organism>
<evidence type="ECO:0000313" key="1">
    <source>
        <dbReference type="EMBL" id="KAI5070736.1"/>
    </source>
</evidence>
<dbReference type="AlphaFoldDB" id="A0A9D4ZFD8"/>
<proteinExistence type="predicted"/>